<name>A0A0F9WLA9_9MICR</name>
<dbReference type="AlphaFoldDB" id="A0A0F9WLA9"/>
<accession>A0A0F9WLA9</accession>
<organism evidence="1 2">
    <name type="scientific">Vairimorpha ceranae</name>
    <dbReference type="NCBI Taxonomy" id="40302"/>
    <lineage>
        <taxon>Eukaryota</taxon>
        <taxon>Fungi</taxon>
        <taxon>Fungi incertae sedis</taxon>
        <taxon>Microsporidia</taxon>
        <taxon>Nosematidae</taxon>
        <taxon>Vairimorpha</taxon>
    </lineage>
</organism>
<comment type="caution">
    <text evidence="1">The sequence shown here is derived from an EMBL/GenBank/DDBJ whole genome shotgun (WGS) entry which is preliminary data.</text>
</comment>
<dbReference type="Proteomes" id="UP000034350">
    <property type="component" value="Unassembled WGS sequence"/>
</dbReference>
<evidence type="ECO:0000313" key="2">
    <source>
        <dbReference type="Proteomes" id="UP000034350"/>
    </source>
</evidence>
<protein>
    <submittedName>
        <fullName evidence="1">Uncharacterized protein</fullName>
    </submittedName>
</protein>
<evidence type="ECO:0000313" key="1">
    <source>
        <dbReference type="EMBL" id="KKO73873.1"/>
    </source>
</evidence>
<sequence>MKLINHLSCTNLVWFQERALWRTFLVLISFLRFSPQNYILLNKQRDIEHCLGKIKVLLLKFIFEFFIFNNTFNDISNILQYDKLFVLFHIT</sequence>
<reference evidence="1 2" key="1">
    <citation type="journal article" date="2015" name="Environ. Microbiol.">
        <title>Genome analyses suggest the presence of polyploidy and recent human-driven expansions in eight global populations of the honeybee pathogen Nosema ceranae.</title>
        <authorList>
            <person name="Pelin A."/>
            <person name="Selman M."/>
            <person name="Aris-Brosou S."/>
            <person name="Farinelli L."/>
            <person name="Corradi N."/>
        </authorList>
    </citation>
    <scope>NUCLEOTIDE SEQUENCE [LARGE SCALE GENOMIC DNA]</scope>
    <source>
        <strain evidence="1 2">PA08 1199</strain>
    </source>
</reference>
<proteinExistence type="predicted"/>
<dbReference type="GeneID" id="36319294"/>
<keyword evidence="2" id="KW-1185">Reference proteome</keyword>
<dbReference type="VEuPathDB" id="MicrosporidiaDB:AAJ76_1930003173"/>
<gene>
    <name evidence="1" type="ORF">AAJ76_1930003173</name>
</gene>
<dbReference type="EMBL" id="JPQZ01000193">
    <property type="protein sequence ID" value="KKO73873.1"/>
    <property type="molecule type" value="Genomic_DNA"/>
</dbReference>
<dbReference type="RefSeq" id="XP_024329615.1">
    <property type="nucleotide sequence ID" value="XM_024474377.1"/>
</dbReference>